<dbReference type="InterPro" id="IPR036291">
    <property type="entry name" value="NAD(P)-bd_dom_sf"/>
</dbReference>
<dbReference type="InterPro" id="IPR001509">
    <property type="entry name" value="Epimerase_deHydtase"/>
</dbReference>
<evidence type="ECO:0000259" key="2">
    <source>
        <dbReference type="Pfam" id="PF01370"/>
    </source>
</evidence>
<dbReference type="AlphaFoldDB" id="A0A0G0H3X5"/>
<name>A0A0G0H3X5_9BACT</name>
<dbReference type="Gene3D" id="3.40.50.720">
    <property type="entry name" value="NAD(P)-binding Rossmann-like Domain"/>
    <property type="match status" value="1"/>
</dbReference>
<reference evidence="3 4" key="1">
    <citation type="journal article" date="2015" name="Nature">
        <title>rRNA introns, odd ribosomes, and small enigmatic genomes across a large radiation of phyla.</title>
        <authorList>
            <person name="Brown C.T."/>
            <person name="Hug L.A."/>
            <person name="Thomas B.C."/>
            <person name="Sharon I."/>
            <person name="Castelle C.J."/>
            <person name="Singh A."/>
            <person name="Wilkins M.J."/>
            <person name="Williams K.H."/>
            <person name="Banfield J.F."/>
        </authorList>
    </citation>
    <scope>NUCLEOTIDE SEQUENCE [LARGE SCALE GENOMIC DNA]</scope>
</reference>
<comment type="similarity">
    <text evidence="1">Belongs to the NAD(P)-dependent epimerase/dehydratase family.</text>
</comment>
<dbReference type="EMBL" id="LBTJ01000052">
    <property type="protein sequence ID" value="KKQ36862.1"/>
    <property type="molecule type" value="Genomic_DNA"/>
</dbReference>
<comment type="caution">
    <text evidence="3">The sequence shown here is derived from an EMBL/GenBank/DDBJ whole genome shotgun (WGS) entry which is preliminary data.</text>
</comment>
<evidence type="ECO:0000256" key="1">
    <source>
        <dbReference type="ARBA" id="ARBA00007637"/>
    </source>
</evidence>
<proteinExistence type="inferred from homology"/>
<dbReference type="PANTHER" id="PTHR43000">
    <property type="entry name" value="DTDP-D-GLUCOSE 4,6-DEHYDRATASE-RELATED"/>
    <property type="match status" value="1"/>
</dbReference>
<protein>
    <submittedName>
        <fullName evidence="3">NAD-dependent epimerase/dehydratase</fullName>
    </submittedName>
</protein>
<organism evidence="3 4">
    <name type="scientific">Candidatus Roizmanbacteria bacterium GW2011_GWA2_37_7</name>
    <dbReference type="NCBI Taxonomy" id="1618481"/>
    <lineage>
        <taxon>Bacteria</taxon>
        <taxon>Candidatus Roizmaniibacteriota</taxon>
    </lineage>
</organism>
<accession>A0A0G0H3X5</accession>
<dbReference type="Gene3D" id="3.90.25.10">
    <property type="entry name" value="UDP-galactose 4-epimerase, domain 1"/>
    <property type="match status" value="1"/>
</dbReference>
<dbReference type="SUPFAM" id="SSF51735">
    <property type="entry name" value="NAD(P)-binding Rossmann-fold domains"/>
    <property type="match status" value="1"/>
</dbReference>
<dbReference type="STRING" id="1618481.US54_C0052G0002"/>
<sequence>MNFYSGKKIIVTGGAGFIGSALVDKLIELGAQVIIGDNLSSGNLENILRVWKKYGFTIDKKQGTYFTNIHSHSFKKIDFQNYSDTVKFLKGGDIVFHLAANIGGRGYIDNHPADCCEGFAINQNVIKASHEVGIERVAFASSACVYPINLQKKQNSTYLLKEDDFFHDGWGNADREYGWAKLMGEQILLAYHKQYSLKGVSVRYVTAYGPWENDTHAIIALIRRAINKEDPYVIWGSGLQDRDFTYVSDIVSGTLEAAEKITDGRAVNIGTSKRYNMIELTNMIFNIVKWKPKKIKFDTSKPEGVKSRALDITRAKKVMGWSPKYPLQKGLEETISWYKKNKPISVELL</sequence>
<evidence type="ECO:0000313" key="4">
    <source>
        <dbReference type="Proteomes" id="UP000034471"/>
    </source>
</evidence>
<gene>
    <name evidence="3" type="ORF">US54_C0052G0002</name>
</gene>
<feature type="domain" description="NAD-dependent epimerase/dehydratase" evidence="2">
    <location>
        <begin position="9"/>
        <end position="270"/>
    </location>
</feature>
<evidence type="ECO:0000313" key="3">
    <source>
        <dbReference type="EMBL" id="KKQ36862.1"/>
    </source>
</evidence>
<dbReference type="Pfam" id="PF01370">
    <property type="entry name" value="Epimerase"/>
    <property type="match status" value="1"/>
</dbReference>
<dbReference type="Proteomes" id="UP000034471">
    <property type="component" value="Unassembled WGS sequence"/>
</dbReference>
<dbReference type="PRINTS" id="PR01713">
    <property type="entry name" value="NUCEPIMERASE"/>
</dbReference>